<dbReference type="Gene3D" id="1.25.40.10">
    <property type="entry name" value="Tetratricopeptide repeat domain"/>
    <property type="match status" value="1"/>
</dbReference>
<evidence type="ECO:0000256" key="1">
    <source>
        <dbReference type="ARBA" id="ARBA00038101"/>
    </source>
</evidence>
<feature type="compositionally biased region" description="Basic and acidic residues" evidence="2">
    <location>
        <begin position="1366"/>
        <end position="1382"/>
    </location>
</feature>
<feature type="chain" id="PRO_5036687807" description="Sel1 repeat containing protein" evidence="4">
    <location>
        <begin position="20"/>
        <end position="1646"/>
    </location>
</feature>
<protein>
    <recommendedName>
        <fullName evidence="7">Sel1 repeat containing protein</fullName>
    </recommendedName>
</protein>
<feature type="transmembrane region" description="Helical" evidence="3">
    <location>
        <begin position="1620"/>
        <end position="1641"/>
    </location>
</feature>
<organism evidence="5 6">
    <name type="scientific">Theileria orientalis</name>
    <dbReference type="NCBI Taxonomy" id="68886"/>
    <lineage>
        <taxon>Eukaryota</taxon>
        <taxon>Sar</taxon>
        <taxon>Alveolata</taxon>
        <taxon>Apicomplexa</taxon>
        <taxon>Aconoidasida</taxon>
        <taxon>Piroplasmida</taxon>
        <taxon>Theileriidae</taxon>
        <taxon>Theileria</taxon>
    </lineage>
</organism>
<evidence type="ECO:0000256" key="4">
    <source>
        <dbReference type="SAM" id="SignalP"/>
    </source>
</evidence>
<dbReference type="SMART" id="SM00671">
    <property type="entry name" value="SEL1"/>
    <property type="match status" value="4"/>
</dbReference>
<keyword evidence="3" id="KW-0812">Transmembrane</keyword>
<feature type="compositionally biased region" description="Polar residues" evidence="2">
    <location>
        <begin position="372"/>
        <end position="388"/>
    </location>
</feature>
<dbReference type="InterPro" id="IPR050767">
    <property type="entry name" value="Sel1_AlgK"/>
</dbReference>
<evidence type="ECO:0000256" key="2">
    <source>
        <dbReference type="SAM" id="MobiDB-lite"/>
    </source>
</evidence>
<feature type="compositionally biased region" description="Basic and acidic residues" evidence="2">
    <location>
        <begin position="826"/>
        <end position="841"/>
    </location>
</feature>
<evidence type="ECO:0000313" key="6">
    <source>
        <dbReference type="Proteomes" id="UP000244811"/>
    </source>
</evidence>
<name>A0A976MCV5_THEOR</name>
<evidence type="ECO:0000313" key="5">
    <source>
        <dbReference type="EMBL" id="UKK01986.2"/>
    </source>
</evidence>
<feature type="region of interest" description="Disordered" evidence="2">
    <location>
        <begin position="767"/>
        <end position="842"/>
    </location>
</feature>
<sequence>MIKILTNILIIILSHICHSHPTITEYYDINEVNKLSLVELQRSRFELALQSNLQINEYGLFDFSHPLNGRAIRISGILIPRDIEVYLRILSSPVLHNPPYNLSFGNDERLMRHLGFVKGVVRLSQSGAAYKMIQRILKNHVSSLTLVKDFYKPKQTWPTYLDNRAAYTNLWKHATNLFTVKLHADRKTYYTIDGEIYVYKYYIFFDHAKFQDLALLLGYWNFDKISIPEYLVKEFEDELNNVNRSNYPRDFFTKLGEFEDQVKTGGASKTRLSAEKLRSMRPPQASKEKQKPTSSVTYDLEGNEIRQGIRRVRRNMVEGNEAFTVEEVSLRDFMDELGEPGVADENIGAESPGNSQENDAAKELPLIKASDNEATGSAENQSQPGTSEEAQEKKNETESVSKSDEPEKNEQANTAENEKENKVESEGTTDQQYSTAISIIDWVGGLTWEEAMTMESQRAAEVLIKILYKTTRNMMKSHNIDVDLIQKDRVLLYKTTFYSYWTKKLRNLINSFRLLENRFDDVSLDEEAEEILFESGSRYKVYWNLKNDSLYNRKTVSDKSAQDIDQSLLDVLLFEPNKFYNKLINISGDAINFKQVYQILLALSQDTTQYTPKSLFSATEGSAFLGDGMKNRVIVNTKSRMKSRNVKGTLNKVLEQYSSLPSNVNNILRGRAKCLMAFLYLFGVTDSKGTVGFPNGWPRDIKKSISLLIAGISSPCGLCNTLVGFLASIGFPPVSNNIYAWENRKSDDETTVYQLISGNLYSSFLKKPTDDKKSESGGADTNTNKATAHTNNANARTNDSPQNGESGNGVGGKKGKDSIKSSSKRVKGENKSKKDKTEKVDSSLIESGGVIDRSGYDLPLLCYLSGSYKNDELSSLAYSYYIHSGIGNSSRTCQNSAQSSINRSPKNVGMMCLDAIPYVIESAKSSMKNKHDQVHEASEEYKSKRYAEFIKKLSHMGDSDGLRMMGDFYYTGHEEGGIRRNYQQAINFWSRAAESGDAPSALAIAHHHLSNISTDESGHSAMQAERYLRMVLNSSSPNSSSFSTANFYLYRHGLGQPRDPALAARYLRESADRGDVNSMVLMGHAYAGILTDVTPPEGRNIFMSFYYYRRAAQSGNIVGLFNSAVFTLHGYDLEYTNALDRCNEAYKLFSRVARMGTMATVLRVLAKRAKRNNDKIGHVLMNMMLSELGDSNAHRELTKHFKTNSVFCYTQNLDPDITSPSTLYSSKNMSNSSNPITFKKFQAFQNLQKSMPLESIETFAEPTPHNSTMGNMGANTTLTENMTNMSTVTYPDRNEVSRMSREIRMLNMVRVTELPDDPEPDLGNTSMWTRDESQNVSIFDSLLKSNSSFKDAEGDESENTSSSELSRGDRDTNVLSKTDREATATVESKGRAGGTDTQKGHGADADTRTQHTNKSHSHTDGKHTTDPGASKKHSTASGAADQKHATGSKDTHGFDDTLNKEVIGDKSLNEGSCYYYYSRRGAYSPQNSTPLLLAEALLSGRPWLPSEALFWAKRSKESESLKGSYMYATMLEAGIGAPKNCQMAFGIFKNFMSSKSRGERILGLACILRNRIISRLRYPAFLHSFLVRVMYDSYAHSALVSKGYTPCNFEFLELDSLPPVGLHILSVLYFVMVAFALIVYLKIFSY</sequence>
<feature type="region of interest" description="Disordered" evidence="2">
    <location>
        <begin position="372"/>
        <end position="430"/>
    </location>
</feature>
<comment type="similarity">
    <text evidence="1">Belongs to the sel-1 family.</text>
</comment>
<dbReference type="EMBL" id="CP056071">
    <property type="protein sequence ID" value="UKK01986.2"/>
    <property type="molecule type" value="Genomic_DNA"/>
</dbReference>
<dbReference type="InterPro" id="IPR006597">
    <property type="entry name" value="Sel1-like"/>
</dbReference>
<dbReference type="GO" id="GO:0005789">
    <property type="term" value="C:endoplasmic reticulum membrane"/>
    <property type="evidence" value="ECO:0007669"/>
    <property type="project" value="TreeGrafter"/>
</dbReference>
<dbReference type="Pfam" id="PF08238">
    <property type="entry name" value="Sel1"/>
    <property type="match status" value="4"/>
</dbReference>
<dbReference type="PANTHER" id="PTHR11102:SF147">
    <property type="entry name" value="SEL1L ADAPTOR SUBUNIT OF ERAD E3 UBIQUITIN LIGASE"/>
    <property type="match status" value="1"/>
</dbReference>
<feature type="compositionally biased region" description="Basic and acidic residues" evidence="2">
    <location>
        <begin position="1441"/>
        <end position="1457"/>
    </location>
</feature>
<dbReference type="SUPFAM" id="SSF81901">
    <property type="entry name" value="HCP-like"/>
    <property type="match status" value="1"/>
</dbReference>
<feature type="compositionally biased region" description="Basic and acidic residues" evidence="2">
    <location>
        <begin position="1398"/>
        <end position="1409"/>
    </location>
</feature>
<keyword evidence="3" id="KW-1133">Transmembrane helix</keyword>
<reference evidence="5" key="1">
    <citation type="submission" date="2022-07" db="EMBL/GenBank/DDBJ databases">
        <title>Evaluation of T. orientalis genome assembly methods using nanopore sequencing and analysis of variation between genomes.</title>
        <authorList>
            <person name="Yam J."/>
            <person name="Micallef M.L."/>
            <person name="Liu M."/>
            <person name="Djordjevic S.P."/>
            <person name="Bogema D.R."/>
            <person name="Jenkins C."/>
        </authorList>
    </citation>
    <scope>NUCLEOTIDE SEQUENCE</scope>
    <source>
        <strain evidence="5">Goon Nure</strain>
    </source>
</reference>
<dbReference type="Proteomes" id="UP000244811">
    <property type="component" value="Chromosome 2"/>
</dbReference>
<gene>
    <name evidence="5" type="ORF">MACK_001340</name>
</gene>
<proteinExistence type="inferred from homology"/>
<keyword evidence="4" id="KW-0732">Signal</keyword>
<feature type="region of interest" description="Disordered" evidence="2">
    <location>
        <begin position="339"/>
        <end position="358"/>
    </location>
</feature>
<feature type="compositionally biased region" description="Low complexity" evidence="2">
    <location>
        <begin position="779"/>
        <end position="798"/>
    </location>
</feature>
<keyword evidence="3" id="KW-0472">Membrane</keyword>
<evidence type="ECO:0008006" key="7">
    <source>
        <dbReference type="Google" id="ProtNLM"/>
    </source>
</evidence>
<feature type="compositionally biased region" description="Basic and acidic residues" evidence="2">
    <location>
        <begin position="390"/>
        <end position="425"/>
    </location>
</feature>
<dbReference type="GO" id="GO:0036503">
    <property type="term" value="P:ERAD pathway"/>
    <property type="evidence" value="ECO:0007669"/>
    <property type="project" value="TreeGrafter"/>
</dbReference>
<dbReference type="InterPro" id="IPR011990">
    <property type="entry name" value="TPR-like_helical_dom_sf"/>
</dbReference>
<evidence type="ECO:0000256" key="3">
    <source>
        <dbReference type="SAM" id="Phobius"/>
    </source>
</evidence>
<feature type="region of interest" description="Disordered" evidence="2">
    <location>
        <begin position="263"/>
        <end position="300"/>
    </location>
</feature>
<dbReference type="PANTHER" id="PTHR11102">
    <property type="entry name" value="SEL-1-LIKE PROTEIN"/>
    <property type="match status" value="1"/>
</dbReference>
<feature type="region of interest" description="Disordered" evidence="2">
    <location>
        <begin position="1348"/>
        <end position="1457"/>
    </location>
</feature>
<feature type="signal peptide" evidence="4">
    <location>
        <begin position="1"/>
        <end position="19"/>
    </location>
</feature>
<accession>A0A976MCV5</accession>